<keyword evidence="3" id="KW-1185">Reference proteome</keyword>
<name>A0A2T0R2T3_9ACTN</name>
<dbReference type="Pfam" id="PF01774">
    <property type="entry name" value="UreD"/>
    <property type="match status" value="1"/>
</dbReference>
<protein>
    <submittedName>
        <fullName evidence="2">Urease accessory protein</fullName>
    </submittedName>
</protein>
<dbReference type="RefSeq" id="WP_106211835.1">
    <property type="nucleotide sequence ID" value="NZ_PVZF01000007.1"/>
</dbReference>
<proteinExistence type="predicted"/>
<evidence type="ECO:0000313" key="3">
    <source>
        <dbReference type="Proteomes" id="UP000238083"/>
    </source>
</evidence>
<organism evidence="2 3">
    <name type="scientific">Kineococcus rhizosphaerae</name>
    <dbReference type="NCBI Taxonomy" id="559628"/>
    <lineage>
        <taxon>Bacteria</taxon>
        <taxon>Bacillati</taxon>
        <taxon>Actinomycetota</taxon>
        <taxon>Actinomycetes</taxon>
        <taxon>Kineosporiales</taxon>
        <taxon>Kineosporiaceae</taxon>
        <taxon>Kineococcus</taxon>
    </lineage>
</organism>
<sequence>MSTRIALHPDGSLDLRADAFAPKVLHRTQFEVRIGLVGARALLLAGDDVELEVDVAAGCALELVEIAATVAHDGRGGTASWSTRAGVRGRFVWDAQPFVVADGARVERDLTVDLAPGGVLALRETVVWGRSGETGGALRSRTRVDVAGDPLLVEDLDLREAAVRSSPAVLGGHRVLDTVLVAGTRLAHPDALQLDGCGSVLRGFEHDALDGVWDGVRRGV</sequence>
<dbReference type="Proteomes" id="UP000238083">
    <property type="component" value="Unassembled WGS sequence"/>
</dbReference>
<reference evidence="2 3" key="1">
    <citation type="submission" date="2018-03" db="EMBL/GenBank/DDBJ databases">
        <title>Genomic Encyclopedia of Archaeal and Bacterial Type Strains, Phase II (KMG-II): from individual species to whole genera.</title>
        <authorList>
            <person name="Goeker M."/>
        </authorList>
    </citation>
    <scope>NUCLEOTIDE SEQUENCE [LARGE SCALE GENOMIC DNA]</scope>
    <source>
        <strain evidence="2 3">DSM 19711</strain>
    </source>
</reference>
<comment type="caution">
    <text evidence="2">The sequence shown here is derived from an EMBL/GenBank/DDBJ whole genome shotgun (WGS) entry which is preliminary data.</text>
</comment>
<evidence type="ECO:0000313" key="2">
    <source>
        <dbReference type="EMBL" id="PRY14118.1"/>
    </source>
</evidence>
<dbReference type="AlphaFoldDB" id="A0A2T0R2T3"/>
<dbReference type="EMBL" id="PVZF01000007">
    <property type="protein sequence ID" value="PRY14118.1"/>
    <property type="molecule type" value="Genomic_DNA"/>
</dbReference>
<accession>A0A2T0R2T3</accession>
<dbReference type="InterPro" id="IPR002669">
    <property type="entry name" value="UreD"/>
</dbReference>
<dbReference type="GO" id="GO:0016151">
    <property type="term" value="F:nickel cation binding"/>
    <property type="evidence" value="ECO:0007669"/>
    <property type="project" value="InterPro"/>
</dbReference>
<keyword evidence="1" id="KW-0143">Chaperone</keyword>
<evidence type="ECO:0000256" key="1">
    <source>
        <dbReference type="ARBA" id="ARBA00023186"/>
    </source>
</evidence>
<gene>
    <name evidence="2" type="ORF">CLV37_107237</name>
</gene>